<accession>A0A8H9LDB7</accession>
<dbReference type="RefSeq" id="WP_189062874.1">
    <property type="nucleotide sequence ID" value="NZ_BMQG01000030.1"/>
</dbReference>
<evidence type="ECO:0000256" key="1">
    <source>
        <dbReference type="SAM" id="SignalP"/>
    </source>
</evidence>
<dbReference type="EMBL" id="BMQG01000030">
    <property type="protein sequence ID" value="GGM59592.1"/>
    <property type="molecule type" value="Genomic_DNA"/>
</dbReference>
<protein>
    <submittedName>
        <fullName evidence="2">Uncharacterized protein</fullName>
    </submittedName>
</protein>
<gene>
    <name evidence="2" type="ORF">GCM10008956_39080</name>
</gene>
<dbReference type="Proteomes" id="UP000600547">
    <property type="component" value="Unassembled WGS sequence"/>
</dbReference>
<comment type="caution">
    <text evidence="2">The sequence shown here is derived from an EMBL/GenBank/DDBJ whole genome shotgun (WGS) entry which is preliminary data.</text>
</comment>
<name>A0A8H9LDB7_9DEIO</name>
<evidence type="ECO:0000313" key="3">
    <source>
        <dbReference type="Proteomes" id="UP000600547"/>
    </source>
</evidence>
<proteinExistence type="predicted"/>
<organism evidence="2 3">
    <name type="scientific">Deinococcus arenae</name>
    <dbReference type="NCBI Taxonomy" id="1452751"/>
    <lineage>
        <taxon>Bacteria</taxon>
        <taxon>Thermotogati</taxon>
        <taxon>Deinococcota</taxon>
        <taxon>Deinococci</taxon>
        <taxon>Deinococcales</taxon>
        <taxon>Deinococcaceae</taxon>
        <taxon>Deinococcus</taxon>
    </lineage>
</organism>
<keyword evidence="3" id="KW-1185">Reference proteome</keyword>
<dbReference type="AlphaFoldDB" id="A0A8H9LDB7"/>
<keyword evidence="1" id="KW-0732">Signal</keyword>
<evidence type="ECO:0000313" key="2">
    <source>
        <dbReference type="EMBL" id="GGM59592.1"/>
    </source>
</evidence>
<reference evidence="3" key="1">
    <citation type="journal article" date="2019" name="Int. J. Syst. Evol. Microbiol.">
        <title>The Global Catalogue of Microorganisms (GCM) 10K type strain sequencing project: providing services to taxonomists for standard genome sequencing and annotation.</title>
        <authorList>
            <consortium name="The Broad Institute Genomics Platform"/>
            <consortium name="The Broad Institute Genome Sequencing Center for Infectious Disease"/>
            <person name="Wu L."/>
            <person name="Ma J."/>
        </authorList>
    </citation>
    <scope>NUCLEOTIDE SEQUENCE [LARGE SCALE GENOMIC DNA]</scope>
    <source>
        <strain evidence="3">JCM 31047</strain>
    </source>
</reference>
<feature type="chain" id="PRO_5034726432" evidence="1">
    <location>
        <begin position="19"/>
        <end position="280"/>
    </location>
</feature>
<sequence>MKQWMYVAALVLASTAGAQVNLDQPQSWNVQFLLRMMDAGDGLRSLTLYPREDVALEDTLKAASGKATAVLGKVAGIREEMLYQPTVFWRPCPYPALKSTLLDATAQSMNRAGYTLVTKKTSADEQVGLWRAKDKKAPDVATVITLKCGGDSAGQLDKSVMVLSAFQVGSTKHLAYGKVMSDRVLGVLTPQAADNRIQLRTPTGPVRPTSGGNILVELYNSTGTALSVVLRVDVRDSAGRVINSYSESAGVVKANSPKQTVVPFAAVGGVDAIVTVESVR</sequence>
<feature type="signal peptide" evidence="1">
    <location>
        <begin position="1"/>
        <end position="18"/>
    </location>
</feature>